<dbReference type="KEGG" id="fgi:OP10G_3424"/>
<dbReference type="InterPro" id="IPR012902">
    <property type="entry name" value="N_methyl_site"/>
</dbReference>
<dbReference type="Proteomes" id="UP000027982">
    <property type="component" value="Chromosome"/>
</dbReference>
<accession>A0A068NTV1</accession>
<dbReference type="HOGENOM" id="CLU_041661_1_0_0"/>
<dbReference type="InterPro" id="IPR045584">
    <property type="entry name" value="Pilin-like"/>
</dbReference>
<dbReference type="NCBIfam" id="TIGR02532">
    <property type="entry name" value="IV_pilin_GFxxxE"/>
    <property type="match status" value="1"/>
</dbReference>
<name>A0A068NTV1_FIMGI</name>
<dbReference type="RefSeq" id="WP_025229272.1">
    <property type="nucleotide sequence ID" value="NZ_CP007139.1"/>
</dbReference>
<dbReference type="Pfam" id="PF07596">
    <property type="entry name" value="SBP_bac_10"/>
    <property type="match status" value="1"/>
</dbReference>
<dbReference type="eggNOG" id="COG2165">
    <property type="taxonomic scope" value="Bacteria"/>
</dbReference>
<evidence type="ECO:0000259" key="1">
    <source>
        <dbReference type="Pfam" id="PF07596"/>
    </source>
</evidence>
<dbReference type="SUPFAM" id="SSF54523">
    <property type="entry name" value="Pili subunits"/>
    <property type="match status" value="1"/>
</dbReference>
<dbReference type="STRING" id="661478.OP10G_3424"/>
<proteinExistence type="predicted"/>
<organism evidence="2 3">
    <name type="scientific">Fimbriimonas ginsengisoli Gsoil 348</name>
    <dbReference type="NCBI Taxonomy" id="661478"/>
    <lineage>
        <taxon>Bacteria</taxon>
        <taxon>Bacillati</taxon>
        <taxon>Armatimonadota</taxon>
        <taxon>Fimbriimonadia</taxon>
        <taxon>Fimbriimonadales</taxon>
        <taxon>Fimbriimonadaceae</taxon>
        <taxon>Fimbriimonas</taxon>
    </lineage>
</organism>
<dbReference type="Pfam" id="PF07963">
    <property type="entry name" value="N_methyl"/>
    <property type="match status" value="1"/>
</dbReference>
<sequence length="302" mass="32448">MKKAFTLIELLVVIAIIAILAAILFPVFAQAKEAAKKTQSLSNLKQFGTATAIYEGDSDDQFPMAMSRRAAGTWRYTTVHPTPYNVINTGGWDAPDIMAQTQCQWANSIQPYIKNFGMYEQPAQNKNAFDTSFTPGVTPAVVGVAFNGLLHTLSSSEITSPSVAVMYWPGNGTASFNGRSAANPTLACTGTDDCRFNPTAFPQASLSSSTGFASASFWNFGASAWLYSKGGPIVRTDTSAKFQRMGTSTNSATPAEAYTDPWRYVSATGVPSSYTGCNSGVRGVGGPTAVYYHCYFRPDREQ</sequence>
<protein>
    <recommendedName>
        <fullName evidence="1">DUF1559 domain-containing protein</fullName>
    </recommendedName>
</protein>
<dbReference type="AlphaFoldDB" id="A0A068NTV1"/>
<dbReference type="PANTHER" id="PTHR30093">
    <property type="entry name" value="GENERAL SECRETION PATHWAY PROTEIN G"/>
    <property type="match status" value="1"/>
</dbReference>
<gene>
    <name evidence="2" type="ORF">OP10G_3424</name>
</gene>
<dbReference type="OrthoDB" id="263171at2"/>
<evidence type="ECO:0000313" key="3">
    <source>
        <dbReference type="Proteomes" id="UP000027982"/>
    </source>
</evidence>
<feature type="domain" description="DUF1559" evidence="1">
    <location>
        <begin position="30"/>
        <end position="133"/>
    </location>
</feature>
<keyword evidence="3" id="KW-1185">Reference proteome</keyword>
<dbReference type="EMBL" id="CP007139">
    <property type="protein sequence ID" value="AIE86792.1"/>
    <property type="molecule type" value="Genomic_DNA"/>
</dbReference>
<dbReference type="InterPro" id="IPR011453">
    <property type="entry name" value="DUF1559"/>
</dbReference>
<evidence type="ECO:0000313" key="2">
    <source>
        <dbReference type="EMBL" id="AIE86792.1"/>
    </source>
</evidence>
<reference evidence="2 3" key="1">
    <citation type="journal article" date="2014" name="PLoS ONE">
        <title>The first complete genome sequence of the class fimbriimonadia in the phylum armatimonadetes.</title>
        <authorList>
            <person name="Hu Z.Y."/>
            <person name="Wang Y.Z."/>
            <person name="Im W.T."/>
            <person name="Wang S.Y."/>
            <person name="Zhao G.P."/>
            <person name="Zheng H.J."/>
            <person name="Quan Z.X."/>
        </authorList>
    </citation>
    <scope>NUCLEOTIDE SEQUENCE [LARGE SCALE GENOMIC DNA]</scope>
    <source>
        <strain evidence="2">Gsoil 348</strain>
    </source>
</reference>
<dbReference type="Gene3D" id="3.30.700.10">
    <property type="entry name" value="Glycoprotein, Type 4 Pilin"/>
    <property type="match status" value="1"/>
</dbReference>